<comment type="caution">
    <text evidence="1">The sequence shown here is derived from an EMBL/GenBank/DDBJ whole genome shotgun (WGS) entry which is preliminary data.</text>
</comment>
<dbReference type="RefSeq" id="WP_322609007.1">
    <property type="nucleotide sequence ID" value="NZ_JARVCO010000010.1"/>
</dbReference>
<sequence length="214" mass="24191">MKMRVISLILFFSGVTQVFSTIPEGADCGSVVSGLKVHVEIFKVTEEKIVGSVVFVNTGESIIWFPGIPSGTILPDQISVRDVYPVLYMHNRQKEYACAEIPLLFSAELFPKTSMSYSFEIDRSGSLIEVQTGIYARIKAPKVDFRKFAPRRSTGKVLTRIQSESVLHMKVPEYEKINVRVPPVVQSPVHGIPHQRKQSWEEWKKEQKKTGIIP</sequence>
<name>A0ABU5MYR0_9BACT</name>
<keyword evidence="2" id="KW-1185">Reference proteome</keyword>
<accession>A0ABU5MYR0</accession>
<proteinExistence type="predicted"/>
<gene>
    <name evidence="1" type="ORF">P9H32_11355</name>
</gene>
<dbReference type="Proteomes" id="UP001290861">
    <property type="component" value="Unassembled WGS sequence"/>
</dbReference>
<evidence type="ECO:0000313" key="2">
    <source>
        <dbReference type="Proteomes" id="UP001290861"/>
    </source>
</evidence>
<reference evidence="1 2" key="1">
    <citation type="journal article" date="2024" name="Appl. Environ. Microbiol.">
        <title>Pontiella agarivorans sp. nov., a novel marine anaerobic bacterium capable of degrading macroalgal polysaccharides and fixing nitrogen.</title>
        <authorList>
            <person name="Liu N."/>
            <person name="Kivenson V."/>
            <person name="Peng X."/>
            <person name="Cui Z."/>
            <person name="Lankiewicz T.S."/>
            <person name="Gosselin K.M."/>
            <person name="English C.J."/>
            <person name="Blair E.M."/>
            <person name="O'Malley M.A."/>
            <person name="Valentine D.L."/>
        </authorList>
    </citation>
    <scope>NUCLEOTIDE SEQUENCE [LARGE SCALE GENOMIC DNA]</scope>
    <source>
        <strain evidence="1 2">NLcol2</strain>
    </source>
</reference>
<dbReference type="EMBL" id="JARVCO010000010">
    <property type="protein sequence ID" value="MDZ8119221.1"/>
    <property type="molecule type" value="Genomic_DNA"/>
</dbReference>
<protein>
    <submittedName>
        <fullName evidence="1">Uncharacterized protein</fullName>
    </submittedName>
</protein>
<organism evidence="1 2">
    <name type="scientific">Pontiella agarivorans</name>
    <dbReference type="NCBI Taxonomy" id="3038953"/>
    <lineage>
        <taxon>Bacteria</taxon>
        <taxon>Pseudomonadati</taxon>
        <taxon>Kiritimatiellota</taxon>
        <taxon>Kiritimatiellia</taxon>
        <taxon>Kiritimatiellales</taxon>
        <taxon>Pontiellaceae</taxon>
        <taxon>Pontiella</taxon>
    </lineage>
</organism>
<evidence type="ECO:0000313" key="1">
    <source>
        <dbReference type="EMBL" id="MDZ8119221.1"/>
    </source>
</evidence>